<dbReference type="Pfam" id="PF09678">
    <property type="entry name" value="Caa3_CtaG"/>
    <property type="match status" value="1"/>
</dbReference>
<dbReference type="InterPro" id="IPR019108">
    <property type="entry name" value="Caa3_assmbl_CtaG-rel"/>
</dbReference>
<keyword evidence="5 6" id="KW-0472">Membrane</keyword>
<feature type="transmembrane region" description="Helical" evidence="6">
    <location>
        <begin position="200"/>
        <end position="224"/>
    </location>
</feature>
<name>A0A9X2YYY9_9MYCO</name>
<feature type="transmembrane region" description="Helical" evidence="6">
    <location>
        <begin position="153"/>
        <end position="179"/>
    </location>
</feature>
<keyword evidence="8" id="KW-1185">Reference proteome</keyword>
<organism evidence="7 8">
    <name type="scientific">Mycobacterium yunnanensis</name>
    <dbReference type="NCBI Taxonomy" id="368477"/>
    <lineage>
        <taxon>Bacteria</taxon>
        <taxon>Bacillati</taxon>
        <taxon>Actinomycetota</taxon>
        <taxon>Actinomycetes</taxon>
        <taxon>Mycobacteriales</taxon>
        <taxon>Mycobacteriaceae</taxon>
        <taxon>Mycobacterium</taxon>
    </lineage>
</organism>
<evidence type="ECO:0000313" key="8">
    <source>
        <dbReference type="Proteomes" id="UP001141629"/>
    </source>
</evidence>
<feature type="transmembrane region" description="Helical" evidence="6">
    <location>
        <begin position="79"/>
        <end position="99"/>
    </location>
</feature>
<evidence type="ECO:0000256" key="3">
    <source>
        <dbReference type="ARBA" id="ARBA00022692"/>
    </source>
</evidence>
<protein>
    <submittedName>
        <fullName evidence="7">Cytochrome c oxidase assembly protein</fullName>
    </submittedName>
</protein>
<dbReference type="EMBL" id="JACKVK010000008">
    <property type="protein sequence ID" value="MCV7421075.1"/>
    <property type="molecule type" value="Genomic_DNA"/>
</dbReference>
<evidence type="ECO:0000256" key="5">
    <source>
        <dbReference type="ARBA" id="ARBA00023136"/>
    </source>
</evidence>
<feature type="transmembrane region" description="Helical" evidence="6">
    <location>
        <begin position="51"/>
        <end position="73"/>
    </location>
</feature>
<evidence type="ECO:0000256" key="1">
    <source>
        <dbReference type="ARBA" id="ARBA00004651"/>
    </source>
</evidence>
<evidence type="ECO:0000313" key="7">
    <source>
        <dbReference type="EMBL" id="MCV7421075.1"/>
    </source>
</evidence>
<evidence type="ECO:0000256" key="2">
    <source>
        <dbReference type="ARBA" id="ARBA00022475"/>
    </source>
</evidence>
<dbReference type="RefSeq" id="WP_263995859.1">
    <property type="nucleotide sequence ID" value="NZ_JACKVK010000008.1"/>
</dbReference>
<evidence type="ECO:0000256" key="6">
    <source>
        <dbReference type="SAM" id="Phobius"/>
    </source>
</evidence>
<keyword evidence="3 6" id="KW-0812">Transmembrane</keyword>
<feature type="transmembrane region" description="Helical" evidence="6">
    <location>
        <begin position="20"/>
        <end position="39"/>
    </location>
</feature>
<keyword evidence="2" id="KW-1003">Cell membrane</keyword>
<accession>A0A9X2YYY9</accession>
<sequence length="306" mass="33152">MPSPAQAPLTLQVAVESWHLDPAALLLIVAFGTGYAWCRRAARAAAPPERAPAYCFAAGLVTWAIATSSVVAVYAPVLFWMRALQVLALLFVVPFLLALGRPVTTLRAALPEAGQDRVDHVLATRACRVAASPLCTSAAMLGLPWLLYLTPWYVASMTGIVGAATRVVLVIVGFGYYYARVQTDPVPRRYPPLLSVGISVVESLGDGLLGLVLWLGPLIAVGYYAGLQRDWGPSPRTDQSVGAGILWIVGDVLGVPFLAVLFRRLSKHEKSRAREVDAEIEEKADVAEPALWWEADPQLNQRFRRG</sequence>
<dbReference type="GO" id="GO:0005886">
    <property type="term" value="C:plasma membrane"/>
    <property type="evidence" value="ECO:0007669"/>
    <property type="project" value="UniProtKB-SubCell"/>
</dbReference>
<feature type="transmembrane region" description="Helical" evidence="6">
    <location>
        <begin position="244"/>
        <end position="262"/>
    </location>
</feature>
<comment type="subcellular location">
    <subcellularLocation>
        <location evidence="1">Cell membrane</location>
        <topology evidence="1">Multi-pass membrane protein</topology>
    </subcellularLocation>
</comment>
<keyword evidence="4 6" id="KW-1133">Transmembrane helix</keyword>
<dbReference type="AlphaFoldDB" id="A0A9X2YYY9"/>
<reference evidence="7" key="1">
    <citation type="submission" date="2020-07" db="EMBL/GenBank/DDBJ databases">
        <authorList>
            <person name="Pettersson B.M.F."/>
            <person name="Behra P.R.K."/>
            <person name="Ramesh M."/>
            <person name="Das S."/>
            <person name="Dasgupta S."/>
            <person name="Kirsebom L.A."/>
        </authorList>
    </citation>
    <scope>NUCLEOTIDE SEQUENCE</scope>
    <source>
        <strain evidence="7">DSM 44838</strain>
    </source>
</reference>
<feature type="transmembrane region" description="Helical" evidence="6">
    <location>
        <begin position="126"/>
        <end position="147"/>
    </location>
</feature>
<dbReference type="Proteomes" id="UP001141629">
    <property type="component" value="Unassembled WGS sequence"/>
</dbReference>
<evidence type="ECO:0000256" key="4">
    <source>
        <dbReference type="ARBA" id="ARBA00022989"/>
    </source>
</evidence>
<proteinExistence type="predicted"/>
<comment type="caution">
    <text evidence="7">The sequence shown here is derived from an EMBL/GenBank/DDBJ whole genome shotgun (WGS) entry which is preliminary data.</text>
</comment>
<reference evidence="7" key="2">
    <citation type="journal article" date="2022" name="BMC Genomics">
        <title>Comparative genome analysis of mycobacteria focusing on tRNA and non-coding RNA.</title>
        <authorList>
            <person name="Behra P.R.K."/>
            <person name="Pettersson B.M.F."/>
            <person name="Ramesh M."/>
            <person name="Das S."/>
            <person name="Dasgupta S."/>
            <person name="Kirsebom L.A."/>
        </authorList>
    </citation>
    <scope>NUCLEOTIDE SEQUENCE</scope>
    <source>
        <strain evidence="7">DSM 44838</strain>
    </source>
</reference>
<gene>
    <name evidence="7" type="ORF">H7K45_11040</name>
</gene>